<dbReference type="AlphaFoldDB" id="A0A834EK55"/>
<proteinExistence type="predicted"/>
<comment type="caution">
    <text evidence="1">The sequence shown here is derived from an EMBL/GenBank/DDBJ whole genome shotgun (WGS) entry which is preliminary data.</text>
</comment>
<evidence type="ECO:0000313" key="2">
    <source>
        <dbReference type="Proteomes" id="UP000664940"/>
    </source>
</evidence>
<gene>
    <name evidence="1" type="ORF">HJG60_010225</name>
</gene>
<reference evidence="1 2" key="1">
    <citation type="journal article" date="2020" name="Nature">
        <title>Six reference-quality genomes reveal evolution of bat adaptations.</title>
        <authorList>
            <person name="Jebb D."/>
            <person name="Huang Z."/>
            <person name="Pippel M."/>
            <person name="Hughes G.M."/>
            <person name="Lavrichenko K."/>
            <person name="Devanna P."/>
            <person name="Winkler S."/>
            <person name="Jermiin L.S."/>
            <person name="Skirmuntt E.C."/>
            <person name="Katzourakis A."/>
            <person name="Burkitt-Gray L."/>
            <person name="Ray D.A."/>
            <person name="Sullivan K.A.M."/>
            <person name="Roscito J.G."/>
            <person name="Kirilenko B.M."/>
            <person name="Davalos L.M."/>
            <person name="Corthals A.P."/>
            <person name="Power M.L."/>
            <person name="Jones G."/>
            <person name="Ransome R.D."/>
            <person name="Dechmann D.K.N."/>
            <person name="Locatelli A.G."/>
            <person name="Puechmaille S.J."/>
            <person name="Fedrigo O."/>
            <person name="Jarvis E.D."/>
            <person name="Hiller M."/>
            <person name="Vernes S.C."/>
            <person name="Myers E.W."/>
            <person name="Teeling E.C."/>
        </authorList>
    </citation>
    <scope>NUCLEOTIDE SEQUENCE [LARGE SCALE GENOMIC DNA]</scope>
    <source>
        <strain evidence="1">Bat1K_MPI-CBG_1</strain>
    </source>
</reference>
<dbReference type="Proteomes" id="UP000664940">
    <property type="component" value="Unassembled WGS sequence"/>
</dbReference>
<dbReference type="EMBL" id="JABVXQ010000003">
    <property type="protein sequence ID" value="KAF6119839.1"/>
    <property type="molecule type" value="Genomic_DNA"/>
</dbReference>
<accession>A0A834EK55</accession>
<evidence type="ECO:0000313" key="1">
    <source>
        <dbReference type="EMBL" id="KAF6119839.1"/>
    </source>
</evidence>
<protein>
    <submittedName>
        <fullName evidence="1">Uncharacterized protein</fullName>
    </submittedName>
</protein>
<organism evidence="1 2">
    <name type="scientific">Phyllostomus discolor</name>
    <name type="common">pale spear-nosed bat</name>
    <dbReference type="NCBI Taxonomy" id="89673"/>
    <lineage>
        <taxon>Eukaryota</taxon>
        <taxon>Metazoa</taxon>
        <taxon>Chordata</taxon>
        <taxon>Craniata</taxon>
        <taxon>Vertebrata</taxon>
        <taxon>Euteleostomi</taxon>
        <taxon>Mammalia</taxon>
        <taxon>Eutheria</taxon>
        <taxon>Laurasiatheria</taxon>
        <taxon>Chiroptera</taxon>
        <taxon>Yangochiroptera</taxon>
        <taxon>Phyllostomidae</taxon>
        <taxon>Phyllostominae</taxon>
        <taxon>Phyllostomus</taxon>
    </lineage>
</organism>
<sequence>MLRPGGGREEEEGLRVEKLKVPGSDMLCWKVPFILHYPALPSCTPPLLAHTSPILLHNPTKHPGPAIQDRMCHPAHSGLLPLPPSTESFPLCQKSRSEEAQPVTGTAMNVLYPGEDLRCNSRNHLNLCEQKGPYSGPHGRCQEVKTSGWRLRSRPQHPVHRGPLTVPSALALCQPSAIISGTCHSCEGGSAQWGCGRDPSSPSKSGQVEPTWLPHEATVSDISSVCSEMGLPPY</sequence>
<name>A0A834EK55_9CHIR</name>